<dbReference type="EMBL" id="CP095074">
    <property type="protein sequence ID" value="UOQ95388.1"/>
    <property type="molecule type" value="Genomic_DNA"/>
</dbReference>
<evidence type="ECO:0000313" key="6">
    <source>
        <dbReference type="Proteomes" id="UP000831880"/>
    </source>
</evidence>
<evidence type="ECO:0000259" key="4">
    <source>
        <dbReference type="PROSITE" id="PS50995"/>
    </source>
</evidence>
<reference evidence="5 6" key="1">
    <citation type="submission" date="2022-04" db="EMBL/GenBank/DDBJ databases">
        <title>Halobacillus sp. isolated from saltern.</title>
        <authorList>
            <person name="Won M."/>
            <person name="Lee C.-M."/>
            <person name="Woen H.-Y."/>
            <person name="Kwon S.-W."/>
        </authorList>
    </citation>
    <scope>NUCLEOTIDE SEQUENCE [LARGE SCALE GENOMIC DNA]</scope>
    <source>
        <strain evidence="5 6">SSTM10-2</strain>
    </source>
</reference>
<proteinExistence type="predicted"/>
<evidence type="ECO:0000256" key="3">
    <source>
        <dbReference type="ARBA" id="ARBA00023163"/>
    </source>
</evidence>
<dbReference type="PANTHER" id="PTHR33164">
    <property type="entry name" value="TRANSCRIPTIONAL REGULATOR, MARR FAMILY"/>
    <property type="match status" value="1"/>
</dbReference>
<dbReference type="PANTHER" id="PTHR33164:SF64">
    <property type="entry name" value="TRANSCRIPTIONAL REGULATOR SLYA"/>
    <property type="match status" value="1"/>
</dbReference>
<dbReference type="InterPro" id="IPR000835">
    <property type="entry name" value="HTH_MarR-typ"/>
</dbReference>
<sequence>MKPSKHHLLHLLNQQVRTLNKQVNEKLKDHELYFSQWSILYCLFKNGPMTQTAIWQYLNVEAPTVTRTITRLEQNGWVLREPGPDKRERIIKITEASQAKVEQLVEVIRTYEENLIGLTEQEEEQLRLLLNKLGLKERKNNYEEHTKSDLD</sequence>
<evidence type="ECO:0000256" key="2">
    <source>
        <dbReference type="ARBA" id="ARBA00023125"/>
    </source>
</evidence>
<accession>A0ABY4H5F8</accession>
<dbReference type="PRINTS" id="PR00598">
    <property type="entry name" value="HTHMARR"/>
</dbReference>
<keyword evidence="1" id="KW-0805">Transcription regulation</keyword>
<feature type="domain" description="HTH marR-type" evidence="4">
    <location>
        <begin position="5"/>
        <end position="135"/>
    </location>
</feature>
<dbReference type="InterPro" id="IPR036388">
    <property type="entry name" value="WH-like_DNA-bd_sf"/>
</dbReference>
<organism evidence="5 6">
    <name type="scientific">Halobacillus shinanisalinarum</name>
    <dbReference type="NCBI Taxonomy" id="2932258"/>
    <lineage>
        <taxon>Bacteria</taxon>
        <taxon>Bacillati</taxon>
        <taxon>Bacillota</taxon>
        <taxon>Bacilli</taxon>
        <taxon>Bacillales</taxon>
        <taxon>Bacillaceae</taxon>
        <taxon>Halobacillus</taxon>
    </lineage>
</organism>
<keyword evidence="6" id="KW-1185">Reference proteome</keyword>
<dbReference type="Proteomes" id="UP000831880">
    <property type="component" value="Chromosome"/>
</dbReference>
<dbReference type="SMART" id="SM00347">
    <property type="entry name" value="HTH_MARR"/>
    <property type="match status" value="1"/>
</dbReference>
<gene>
    <name evidence="5" type="ORF">MUO14_10895</name>
</gene>
<keyword evidence="3" id="KW-0804">Transcription</keyword>
<evidence type="ECO:0000256" key="1">
    <source>
        <dbReference type="ARBA" id="ARBA00023015"/>
    </source>
</evidence>
<dbReference type="InterPro" id="IPR039422">
    <property type="entry name" value="MarR/SlyA-like"/>
</dbReference>
<name>A0ABY4H5F8_9BACI</name>
<dbReference type="InterPro" id="IPR036390">
    <property type="entry name" value="WH_DNA-bd_sf"/>
</dbReference>
<dbReference type="Gene3D" id="1.10.10.10">
    <property type="entry name" value="Winged helix-like DNA-binding domain superfamily/Winged helix DNA-binding domain"/>
    <property type="match status" value="1"/>
</dbReference>
<keyword evidence="2" id="KW-0238">DNA-binding</keyword>
<dbReference type="PROSITE" id="PS50995">
    <property type="entry name" value="HTH_MARR_2"/>
    <property type="match status" value="1"/>
</dbReference>
<dbReference type="SUPFAM" id="SSF46785">
    <property type="entry name" value="Winged helix' DNA-binding domain"/>
    <property type="match status" value="1"/>
</dbReference>
<dbReference type="RefSeq" id="WP_244755241.1">
    <property type="nucleotide sequence ID" value="NZ_CP095074.1"/>
</dbReference>
<dbReference type="Pfam" id="PF01047">
    <property type="entry name" value="MarR"/>
    <property type="match status" value="1"/>
</dbReference>
<protein>
    <submittedName>
        <fullName evidence="5">MarR family transcriptional regulator</fullName>
    </submittedName>
</protein>
<evidence type="ECO:0000313" key="5">
    <source>
        <dbReference type="EMBL" id="UOQ95388.1"/>
    </source>
</evidence>